<keyword evidence="3" id="KW-0560">Oxidoreductase</keyword>
<dbReference type="PRINTS" id="PR00081">
    <property type="entry name" value="GDHRDH"/>
</dbReference>
<dbReference type="GeneID" id="54487359"/>
<dbReference type="Gene3D" id="3.40.50.720">
    <property type="entry name" value="NAD(P)-binding Rossmann-like Domain"/>
    <property type="match status" value="1"/>
</dbReference>
<dbReference type="InterPro" id="IPR002347">
    <property type="entry name" value="SDR_fam"/>
</dbReference>
<sequence length="268" mass="27302">MSTPPPFTGKTIAITGAASGIGLATAHYLARNGASLSLADISASALASAASTLSLTHSAPLIYRVVDVRDASAVNEWIDATLEKFGALHGAVNAAGTNGGNPPATPIWDVDDALYARITGVNVTGVWNCMRAQLRAMGCGRETEVGMPGEGKGMEVAGQRGCVVNVASIAGVAGRAGSAAYAASKHAVVGMSKSAAMEAGAWGVRVNVVAPGYVDTPMMVYIRDEVERLSLKRVGKAEEIAGLIGWVLGGEGSAYVTGEVYGSMGGWF</sequence>
<gene>
    <name evidence="5" type="ORF">EJ05DRAFT_495884</name>
</gene>
<accession>A0A6A6WLK1</accession>
<dbReference type="Pfam" id="PF00106">
    <property type="entry name" value="adh_short"/>
    <property type="match status" value="1"/>
</dbReference>
<dbReference type="EMBL" id="ML996565">
    <property type="protein sequence ID" value="KAF2763043.1"/>
    <property type="molecule type" value="Genomic_DNA"/>
</dbReference>
<dbReference type="PANTHER" id="PTHR24321:SF8">
    <property type="entry name" value="ESTRADIOL 17-BETA-DEHYDROGENASE 8-RELATED"/>
    <property type="match status" value="1"/>
</dbReference>
<name>A0A6A6WLK1_9PEZI</name>
<dbReference type="RefSeq" id="XP_033605494.1">
    <property type="nucleotide sequence ID" value="XM_033746305.1"/>
</dbReference>
<evidence type="ECO:0000313" key="5">
    <source>
        <dbReference type="EMBL" id="KAF2763043.1"/>
    </source>
</evidence>
<organism evidence="5 6">
    <name type="scientific">Pseudovirgaria hyperparasitica</name>
    <dbReference type="NCBI Taxonomy" id="470096"/>
    <lineage>
        <taxon>Eukaryota</taxon>
        <taxon>Fungi</taxon>
        <taxon>Dikarya</taxon>
        <taxon>Ascomycota</taxon>
        <taxon>Pezizomycotina</taxon>
        <taxon>Dothideomycetes</taxon>
        <taxon>Dothideomycetes incertae sedis</taxon>
        <taxon>Acrospermales</taxon>
        <taxon>Acrospermaceae</taxon>
        <taxon>Pseudovirgaria</taxon>
    </lineage>
</organism>
<evidence type="ECO:0000256" key="4">
    <source>
        <dbReference type="RuleBase" id="RU000363"/>
    </source>
</evidence>
<reference evidence="5" key="1">
    <citation type="journal article" date="2020" name="Stud. Mycol.">
        <title>101 Dothideomycetes genomes: a test case for predicting lifestyles and emergence of pathogens.</title>
        <authorList>
            <person name="Haridas S."/>
            <person name="Albert R."/>
            <person name="Binder M."/>
            <person name="Bloem J."/>
            <person name="Labutti K."/>
            <person name="Salamov A."/>
            <person name="Andreopoulos B."/>
            <person name="Baker S."/>
            <person name="Barry K."/>
            <person name="Bills G."/>
            <person name="Bluhm B."/>
            <person name="Cannon C."/>
            <person name="Castanera R."/>
            <person name="Culley D."/>
            <person name="Daum C."/>
            <person name="Ezra D."/>
            <person name="Gonzalez J."/>
            <person name="Henrissat B."/>
            <person name="Kuo A."/>
            <person name="Liang C."/>
            <person name="Lipzen A."/>
            <person name="Lutzoni F."/>
            <person name="Magnuson J."/>
            <person name="Mondo S."/>
            <person name="Nolan M."/>
            <person name="Ohm R."/>
            <person name="Pangilinan J."/>
            <person name="Park H.-J."/>
            <person name="Ramirez L."/>
            <person name="Alfaro M."/>
            <person name="Sun H."/>
            <person name="Tritt A."/>
            <person name="Yoshinaga Y."/>
            <person name="Zwiers L.-H."/>
            <person name="Turgeon B."/>
            <person name="Goodwin S."/>
            <person name="Spatafora J."/>
            <person name="Crous P."/>
            <person name="Grigoriev I."/>
        </authorList>
    </citation>
    <scope>NUCLEOTIDE SEQUENCE</scope>
    <source>
        <strain evidence="5">CBS 121739</strain>
    </source>
</reference>
<keyword evidence="2" id="KW-0521">NADP</keyword>
<evidence type="ECO:0000256" key="1">
    <source>
        <dbReference type="ARBA" id="ARBA00006484"/>
    </source>
</evidence>
<dbReference type="OrthoDB" id="1669814at2759"/>
<comment type="similarity">
    <text evidence="1 4">Belongs to the short-chain dehydrogenases/reductases (SDR) family.</text>
</comment>
<evidence type="ECO:0000256" key="2">
    <source>
        <dbReference type="ARBA" id="ARBA00022857"/>
    </source>
</evidence>
<dbReference type="AlphaFoldDB" id="A0A6A6WLK1"/>
<proteinExistence type="inferred from homology"/>
<dbReference type="CDD" id="cd05233">
    <property type="entry name" value="SDR_c"/>
    <property type="match status" value="1"/>
</dbReference>
<dbReference type="PANTHER" id="PTHR24321">
    <property type="entry name" value="DEHYDROGENASES, SHORT CHAIN"/>
    <property type="match status" value="1"/>
</dbReference>
<dbReference type="PRINTS" id="PR00080">
    <property type="entry name" value="SDRFAMILY"/>
</dbReference>
<keyword evidence="6" id="KW-1185">Reference proteome</keyword>
<dbReference type="Proteomes" id="UP000799437">
    <property type="component" value="Unassembled WGS sequence"/>
</dbReference>
<dbReference type="InterPro" id="IPR020904">
    <property type="entry name" value="Sc_DH/Rdtase_CS"/>
</dbReference>
<evidence type="ECO:0000256" key="3">
    <source>
        <dbReference type="ARBA" id="ARBA00023002"/>
    </source>
</evidence>
<dbReference type="PROSITE" id="PS00061">
    <property type="entry name" value="ADH_SHORT"/>
    <property type="match status" value="1"/>
</dbReference>
<dbReference type="InterPro" id="IPR036291">
    <property type="entry name" value="NAD(P)-bd_dom_sf"/>
</dbReference>
<protein>
    <submittedName>
        <fullName evidence="5">3-oxoacyl-reductase</fullName>
    </submittedName>
</protein>
<evidence type="ECO:0000313" key="6">
    <source>
        <dbReference type="Proteomes" id="UP000799437"/>
    </source>
</evidence>
<dbReference type="SUPFAM" id="SSF51735">
    <property type="entry name" value="NAD(P)-binding Rossmann-fold domains"/>
    <property type="match status" value="1"/>
</dbReference>
<dbReference type="GO" id="GO:0016491">
    <property type="term" value="F:oxidoreductase activity"/>
    <property type="evidence" value="ECO:0007669"/>
    <property type="project" value="UniProtKB-KW"/>
</dbReference>